<protein>
    <submittedName>
        <fullName evidence="3">Transmembrane protein, putative</fullName>
    </submittedName>
</protein>
<name>A0A0S4JC13_BODSA</name>
<dbReference type="EMBL" id="CYKH01001538">
    <property type="protein sequence ID" value="CUG87527.1"/>
    <property type="molecule type" value="Genomic_DNA"/>
</dbReference>
<evidence type="ECO:0000256" key="1">
    <source>
        <dbReference type="SAM" id="MobiDB-lite"/>
    </source>
</evidence>
<evidence type="ECO:0000313" key="4">
    <source>
        <dbReference type="Proteomes" id="UP000051952"/>
    </source>
</evidence>
<keyword evidence="2" id="KW-1133">Transmembrane helix</keyword>
<organism evidence="3 4">
    <name type="scientific">Bodo saltans</name>
    <name type="common">Flagellated protozoan</name>
    <dbReference type="NCBI Taxonomy" id="75058"/>
    <lineage>
        <taxon>Eukaryota</taxon>
        <taxon>Discoba</taxon>
        <taxon>Euglenozoa</taxon>
        <taxon>Kinetoplastea</taxon>
        <taxon>Metakinetoplastina</taxon>
        <taxon>Eubodonida</taxon>
        <taxon>Bodonidae</taxon>
        <taxon>Bodo</taxon>
    </lineage>
</organism>
<dbReference type="AlphaFoldDB" id="A0A0S4JC13"/>
<dbReference type="Gene3D" id="3.40.50.150">
    <property type="entry name" value="Vaccinia Virus protein VP39"/>
    <property type="match status" value="1"/>
</dbReference>
<evidence type="ECO:0000256" key="2">
    <source>
        <dbReference type="SAM" id="Phobius"/>
    </source>
</evidence>
<dbReference type="VEuPathDB" id="TriTrypDB:BSAL_10485"/>
<reference evidence="4" key="1">
    <citation type="submission" date="2015-09" db="EMBL/GenBank/DDBJ databases">
        <authorList>
            <consortium name="Pathogen Informatics"/>
        </authorList>
    </citation>
    <scope>NUCLEOTIDE SEQUENCE [LARGE SCALE GENOMIC DNA]</scope>
    <source>
        <strain evidence="4">Lake Konstanz</strain>
    </source>
</reference>
<dbReference type="InterPro" id="IPR029063">
    <property type="entry name" value="SAM-dependent_MTases_sf"/>
</dbReference>
<keyword evidence="2" id="KW-0472">Membrane</keyword>
<keyword evidence="2 3" id="KW-0812">Transmembrane</keyword>
<gene>
    <name evidence="3" type="ORF">BSAL_10485</name>
</gene>
<keyword evidence="4" id="KW-1185">Reference proteome</keyword>
<feature type="transmembrane region" description="Helical" evidence="2">
    <location>
        <begin position="190"/>
        <end position="213"/>
    </location>
</feature>
<evidence type="ECO:0000313" key="3">
    <source>
        <dbReference type="EMBL" id="CUG87527.1"/>
    </source>
</evidence>
<dbReference type="Proteomes" id="UP000051952">
    <property type="component" value="Unassembled WGS sequence"/>
</dbReference>
<accession>A0A0S4JC13</accession>
<dbReference type="SUPFAM" id="SSF53335">
    <property type="entry name" value="S-adenosyl-L-methionine-dependent methyltransferases"/>
    <property type="match status" value="1"/>
</dbReference>
<feature type="region of interest" description="Disordered" evidence="1">
    <location>
        <begin position="1"/>
        <end position="47"/>
    </location>
</feature>
<feature type="region of interest" description="Disordered" evidence="1">
    <location>
        <begin position="691"/>
        <end position="719"/>
    </location>
</feature>
<sequence length="1278" mass="143522">MSVLYRGSAQSFVSNDDHDDDDDVGSNNNNNIRCHRAKSNEQLEAPPPTDVDVWISIAAALPTMEFQDDHRDDQGPRASMVGWRSATLHALKWNVTAYRCADEEFQMHESRLMMVVFNRRVEIMPSRKVLPTTLKGAAEFVTRKVASTMVNVRAAVAAGASAIFTSSTLHRFHKQPSAIMLLLPTKNGRSFASAVVLVLFVIALWVSVVVPYADVANVVLTTVPTHLTLTYKSLNDMSNIPPDVERTTLVLLTPTNRPHFISKGLMHVLPLQRCFDVHWVIVHTFEFPPSEFVPFFRNVFSWITEIPAYNPLSRKGGHERNVARDYIVEHFKGEGLMYFLDDDNTLPDLCSVLGPAEVNTETMYYGDQVHCNRMRLSSVGKDFRNVSNIVHQVGGKLDTGSFLIPLALLRQSSNIQWGLFPGADGWFMADLIRLWVTTRGAGFVRRLPSVKFNYNHLRETDGCLRVSWTSDMLIESLAEYRGLLELMTKHRAESLKRERELLLSSSASENERQDINSDNSVVEVHDYAHLIIVLRGMLPSRTAHFVEVGGRGLGARTLLMSRQQLSTSSISVGPFRDSNQRKEATVMRELLQGSGTIDWIERDSASAATVVRELLFHDNASTIDILYLNGNRSMPDLLADFAAYIPMVAGGGYVVVDEFEDVPYRQSADSGLLLRSDDNASSKDEWHIPFATHQEVDATANNDESAERDTKDTQQPVSDDGNVRRAILTVLCDRRRAPLFQDFEVIGTIGNTIQQAGVYPPVINATNSSADWPRSSSKLFVLRKRQHMSRVTRPRLIVLTATSRPAHLSRTLLDMEPLRRCLDLHWVIVHGIADASRHKFMPMFRDMFPWITEIAQFGIESWPMDVGVEHIVNAHSGDGFVYFLDENNALPDLCDVRSVDLASLDPRVLYYADQKFCGNMRLNTSACILNDTTTIHRNVAGKMDSESFLVPLHMLIHDVAQVRWKWHSGNGFFIFLINSLIHHRDGATSSVRRIPSSFSFHHLHRACRPFRFVITTQQLNASLREYRNLLGHLTAARSEVVPVGNRCNQFPEIVLHEYAYIAHAIRSSLFRKTVATILEIGVGLGATSLLMTRHHVPTNVIGVDSFTFPHQKLEAESLKAVTMTNGGVFWITEKNRDAARPKVKSILQNNVTEKFVHILLLHCDPRKTTADVIADFQTYASFVTSGGYIVFDEFECNATQSWERWRPMATIERDSGGGRGDGAVRRAVLEMIRDNGMQGFDVIGNIGNEAVAGEYSSAASNDWPRTMSKSFIIRKGAS</sequence>
<proteinExistence type="predicted"/>